<dbReference type="PANTHER" id="PTHR11557">
    <property type="entry name" value="PORPHOBILINOGEN DEAMINASE"/>
    <property type="match status" value="1"/>
</dbReference>
<feature type="region of interest" description="Disordered" evidence="1">
    <location>
        <begin position="68"/>
        <end position="100"/>
    </location>
</feature>
<dbReference type="GO" id="GO:0005737">
    <property type="term" value="C:cytoplasm"/>
    <property type="evidence" value="ECO:0007669"/>
    <property type="project" value="TreeGrafter"/>
</dbReference>
<dbReference type="InParanoid" id="A0A1D3CRZ0"/>
<dbReference type="VEuPathDB" id="ToxoDB:cyc_05353"/>
<sequence length="226" mass="24076">MKGPLSTTPLYVHPKNAAAAVGNEKPLLRVGSRWSPLALTQTKEVLRKLVFAAPNKFPAAVTAFLQEDEEQNQQTQQEDQRQQKGQPEQSRARFSTGATSREGGVELASLATPAYGDVAAVLLPPSVFIPALCQGIVAAQCRSDDCETLGLLQAISDEAAATAAAAERAFLKQLDGRTVYTPEEAAEIGAAAAREIQRVAGPHFISDIMEKVQRGWGALKHGSPSC</sequence>
<reference evidence="2 3" key="1">
    <citation type="journal article" date="2016" name="BMC Genomics">
        <title>Comparative genomics reveals Cyclospora cayetanensis possesses coccidia-like metabolism and invasion components but unique surface antigens.</title>
        <authorList>
            <person name="Liu S."/>
            <person name="Wang L."/>
            <person name="Zheng H."/>
            <person name="Xu Z."/>
            <person name="Roellig D.M."/>
            <person name="Li N."/>
            <person name="Frace M.A."/>
            <person name="Tang K."/>
            <person name="Arrowood M.J."/>
            <person name="Moss D.M."/>
            <person name="Zhang L."/>
            <person name="Feng Y."/>
            <person name="Xiao L."/>
        </authorList>
    </citation>
    <scope>NUCLEOTIDE SEQUENCE [LARGE SCALE GENOMIC DNA]</scope>
    <source>
        <strain evidence="2 3">CHN_HEN01</strain>
    </source>
</reference>
<accession>A0A1D3CRZ0</accession>
<keyword evidence="3" id="KW-1185">Reference proteome</keyword>
<dbReference type="GO" id="GO:0006783">
    <property type="term" value="P:heme biosynthetic process"/>
    <property type="evidence" value="ECO:0007669"/>
    <property type="project" value="TreeGrafter"/>
</dbReference>
<dbReference type="AlphaFoldDB" id="A0A1D3CRZ0"/>
<evidence type="ECO:0000256" key="1">
    <source>
        <dbReference type="SAM" id="MobiDB-lite"/>
    </source>
</evidence>
<evidence type="ECO:0000313" key="2">
    <source>
        <dbReference type="EMBL" id="OEH73965.1"/>
    </source>
</evidence>
<dbReference type="VEuPathDB" id="ToxoDB:LOC113146509"/>
<dbReference type="EMBL" id="JROU02002179">
    <property type="protein sequence ID" value="OEH73965.1"/>
    <property type="molecule type" value="Genomic_DNA"/>
</dbReference>
<feature type="compositionally biased region" description="Low complexity" evidence="1">
    <location>
        <begin position="72"/>
        <end position="89"/>
    </location>
</feature>
<protein>
    <submittedName>
        <fullName evidence="2">Porphobilinogen deaminase</fullName>
    </submittedName>
</protein>
<proteinExistence type="predicted"/>
<dbReference type="Proteomes" id="UP000095192">
    <property type="component" value="Unassembled WGS sequence"/>
</dbReference>
<gene>
    <name evidence="2" type="ORF">cyc_05353</name>
</gene>
<comment type="caution">
    <text evidence="2">The sequence shown here is derived from an EMBL/GenBank/DDBJ whole genome shotgun (WGS) entry which is preliminary data.</text>
</comment>
<dbReference type="PANTHER" id="PTHR11557:SF0">
    <property type="entry name" value="PORPHOBILINOGEN DEAMINASE"/>
    <property type="match status" value="1"/>
</dbReference>
<organism evidence="2 3">
    <name type="scientific">Cyclospora cayetanensis</name>
    <dbReference type="NCBI Taxonomy" id="88456"/>
    <lineage>
        <taxon>Eukaryota</taxon>
        <taxon>Sar</taxon>
        <taxon>Alveolata</taxon>
        <taxon>Apicomplexa</taxon>
        <taxon>Conoidasida</taxon>
        <taxon>Coccidia</taxon>
        <taxon>Eucoccidiorida</taxon>
        <taxon>Eimeriorina</taxon>
        <taxon>Eimeriidae</taxon>
        <taxon>Cyclospora</taxon>
    </lineage>
</organism>
<evidence type="ECO:0000313" key="3">
    <source>
        <dbReference type="Proteomes" id="UP000095192"/>
    </source>
</evidence>
<dbReference type="GO" id="GO:0004418">
    <property type="term" value="F:hydroxymethylbilane synthase activity"/>
    <property type="evidence" value="ECO:0007669"/>
    <property type="project" value="InterPro"/>
</dbReference>
<name>A0A1D3CRZ0_9EIME</name>
<dbReference type="InterPro" id="IPR000860">
    <property type="entry name" value="HemC"/>
</dbReference>
<dbReference type="Gene3D" id="3.40.190.10">
    <property type="entry name" value="Periplasmic binding protein-like II"/>
    <property type="match status" value="1"/>
</dbReference>